<keyword evidence="1" id="KW-0472">Membrane</keyword>
<dbReference type="Proteomes" id="UP000659047">
    <property type="component" value="Unassembled WGS sequence"/>
</dbReference>
<accession>A0A8K0XWF7</accession>
<comment type="caution">
    <text evidence="2">The sequence shown here is derived from an EMBL/GenBank/DDBJ whole genome shotgun (WGS) entry which is preliminary data.</text>
</comment>
<keyword evidence="1" id="KW-1133">Transmembrane helix</keyword>
<evidence type="ECO:0000313" key="2">
    <source>
        <dbReference type="EMBL" id="MBK4715081.1"/>
    </source>
</evidence>
<evidence type="ECO:0000313" key="3">
    <source>
        <dbReference type="Proteomes" id="UP000659047"/>
    </source>
</evidence>
<dbReference type="AlphaFoldDB" id="A0A8K0XWF7"/>
<gene>
    <name evidence="2" type="ORF">JJB97_07010</name>
</gene>
<feature type="transmembrane region" description="Helical" evidence="1">
    <location>
        <begin position="6"/>
        <end position="25"/>
    </location>
</feature>
<dbReference type="EMBL" id="JAEPBH010000014">
    <property type="protein sequence ID" value="MBK4715081.1"/>
    <property type="molecule type" value="Genomic_DNA"/>
</dbReference>
<organism evidence="2 3">
    <name type="scientific">Tenebrionibacter intestinalis</name>
    <dbReference type="NCBI Taxonomy" id="2799638"/>
    <lineage>
        <taxon>Bacteria</taxon>
        <taxon>Pseudomonadati</taxon>
        <taxon>Pseudomonadota</taxon>
        <taxon>Gammaproteobacteria</taxon>
        <taxon>Enterobacterales</taxon>
        <taxon>Enterobacteriaceae</taxon>
        <taxon>Tenebrionibacter/Tenebrionicola group</taxon>
        <taxon>Tenebrionibacter</taxon>
    </lineage>
</organism>
<reference evidence="2" key="1">
    <citation type="submission" date="2021-01" db="EMBL/GenBank/DDBJ databases">
        <title>Intestinitalea alba gen. nov., sp. nov., a novel genus of the family Enterobacteriaceae, isolated from the gut of the plastic-eating mealworm Tenebrio molitor L.</title>
        <authorList>
            <person name="Yang Y."/>
        </authorList>
    </citation>
    <scope>NUCLEOTIDE SEQUENCE</scope>
    <source>
        <strain evidence="2">BIT-L3</strain>
    </source>
</reference>
<dbReference type="RefSeq" id="WP_238713300.1">
    <property type="nucleotide sequence ID" value="NZ_JAEPBH010000014.1"/>
</dbReference>
<keyword evidence="1" id="KW-0812">Transmembrane</keyword>
<protein>
    <submittedName>
        <fullName evidence="2">Uncharacterized protein</fullName>
    </submittedName>
</protein>
<proteinExistence type="predicted"/>
<evidence type="ECO:0000256" key="1">
    <source>
        <dbReference type="SAM" id="Phobius"/>
    </source>
</evidence>
<sequence length="159" mass="18617">MLKNIAIAVIAIVISIITYFSWSFYQRYLSAPFFCESEFSIIEKINDNHIRADGLFSLVMTDKHLFINIDGLMTKNDSKFIISRVIRVEYNRHNRESPFHRIENIKTSRYSTDNIDDDLASVLLFSPTGENQLLYIQKVNNNMLFFGSQLFPRYGCKRN</sequence>
<name>A0A8K0XWF7_9ENTR</name>
<keyword evidence="3" id="KW-1185">Reference proteome</keyword>